<feature type="transmembrane region" description="Helical" evidence="7">
    <location>
        <begin position="433"/>
        <end position="454"/>
    </location>
</feature>
<comment type="subcellular location">
    <subcellularLocation>
        <location evidence="1">Endomembrane system</location>
        <topology evidence="1">Multi-pass membrane protein</topology>
    </subcellularLocation>
</comment>
<reference evidence="9" key="1">
    <citation type="submission" date="2018-06" db="EMBL/GenBank/DDBJ databases">
        <authorList>
            <person name="Zhirakovskaya E."/>
        </authorList>
    </citation>
    <scope>NUCLEOTIDE SEQUENCE</scope>
</reference>
<feature type="transmembrane region" description="Helical" evidence="7">
    <location>
        <begin position="12"/>
        <end position="33"/>
    </location>
</feature>
<keyword evidence="2" id="KW-0813">Transport</keyword>
<dbReference type="GO" id="GO:0022857">
    <property type="term" value="F:transmembrane transporter activity"/>
    <property type="evidence" value="ECO:0007669"/>
    <property type="project" value="InterPro"/>
</dbReference>
<feature type="transmembrane region" description="Helical" evidence="7">
    <location>
        <begin position="303"/>
        <end position="327"/>
    </location>
</feature>
<dbReference type="Pfam" id="PF07690">
    <property type="entry name" value="MFS_1"/>
    <property type="match status" value="1"/>
</dbReference>
<proteinExistence type="predicted"/>
<accession>A0A3B0VDK9</accession>
<dbReference type="PROSITE" id="PS50850">
    <property type="entry name" value="MFS"/>
    <property type="match status" value="1"/>
</dbReference>
<feature type="transmembrane region" description="Helical" evidence="7">
    <location>
        <begin position="249"/>
        <end position="268"/>
    </location>
</feature>
<evidence type="ECO:0000256" key="2">
    <source>
        <dbReference type="ARBA" id="ARBA00022448"/>
    </source>
</evidence>
<dbReference type="AlphaFoldDB" id="A0A3B0VDK9"/>
<dbReference type="CDD" id="cd17321">
    <property type="entry name" value="MFS_MMR_MDR_like"/>
    <property type="match status" value="1"/>
</dbReference>
<dbReference type="InterPro" id="IPR020846">
    <property type="entry name" value="MFS_dom"/>
</dbReference>
<evidence type="ECO:0000256" key="5">
    <source>
        <dbReference type="ARBA" id="ARBA00023136"/>
    </source>
</evidence>
<dbReference type="Gene3D" id="1.20.1250.20">
    <property type="entry name" value="MFS general substrate transporter like domains"/>
    <property type="match status" value="1"/>
</dbReference>
<evidence type="ECO:0000256" key="6">
    <source>
        <dbReference type="ARBA" id="ARBA00044273"/>
    </source>
</evidence>
<feature type="transmembrane region" description="Helical" evidence="7">
    <location>
        <begin position="174"/>
        <end position="192"/>
    </location>
</feature>
<evidence type="ECO:0000256" key="4">
    <source>
        <dbReference type="ARBA" id="ARBA00022989"/>
    </source>
</evidence>
<dbReference type="GO" id="GO:0012505">
    <property type="term" value="C:endomembrane system"/>
    <property type="evidence" value="ECO:0007669"/>
    <property type="project" value="UniProtKB-SubCell"/>
</dbReference>
<dbReference type="SUPFAM" id="SSF103473">
    <property type="entry name" value="MFS general substrate transporter"/>
    <property type="match status" value="1"/>
</dbReference>
<keyword evidence="5 7" id="KW-0472">Membrane</keyword>
<dbReference type="InterPro" id="IPR036259">
    <property type="entry name" value="MFS_trans_sf"/>
</dbReference>
<feature type="transmembrane region" description="Helical" evidence="7">
    <location>
        <begin position="204"/>
        <end position="224"/>
    </location>
</feature>
<evidence type="ECO:0000313" key="9">
    <source>
        <dbReference type="EMBL" id="VAW29924.1"/>
    </source>
</evidence>
<feature type="transmembrane region" description="Helical" evidence="7">
    <location>
        <begin position="368"/>
        <end position="388"/>
    </location>
</feature>
<dbReference type="PANTHER" id="PTHR23501">
    <property type="entry name" value="MAJOR FACILITATOR SUPERFAMILY"/>
    <property type="match status" value="1"/>
</dbReference>
<feature type="domain" description="Major facilitator superfamily (MFS) profile" evidence="8">
    <location>
        <begin position="14"/>
        <end position="518"/>
    </location>
</feature>
<protein>
    <recommendedName>
        <fullName evidence="6">MFS-type drug efflux transporter P55</fullName>
    </recommendedName>
</protein>
<dbReference type="InterPro" id="IPR005829">
    <property type="entry name" value="Sugar_transporter_CS"/>
</dbReference>
<dbReference type="PROSITE" id="PS00216">
    <property type="entry name" value="SUGAR_TRANSPORT_1"/>
    <property type="match status" value="1"/>
</dbReference>
<evidence type="ECO:0000256" key="7">
    <source>
        <dbReference type="SAM" id="Phobius"/>
    </source>
</evidence>
<feature type="transmembrane region" description="Helical" evidence="7">
    <location>
        <begin position="84"/>
        <end position="103"/>
    </location>
</feature>
<evidence type="ECO:0000259" key="8">
    <source>
        <dbReference type="PROSITE" id="PS50850"/>
    </source>
</evidence>
<dbReference type="Gene3D" id="1.20.1720.10">
    <property type="entry name" value="Multidrug resistance protein D"/>
    <property type="match status" value="1"/>
</dbReference>
<feature type="transmembrane region" description="Helical" evidence="7">
    <location>
        <begin position="339"/>
        <end position="356"/>
    </location>
</feature>
<evidence type="ECO:0000256" key="3">
    <source>
        <dbReference type="ARBA" id="ARBA00022692"/>
    </source>
</evidence>
<dbReference type="GO" id="GO:0005886">
    <property type="term" value="C:plasma membrane"/>
    <property type="evidence" value="ECO:0007669"/>
    <property type="project" value="TreeGrafter"/>
</dbReference>
<organism evidence="9">
    <name type="scientific">hydrothermal vent metagenome</name>
    <dbReference type="NCBI Taxonomy" id="652676"/>
    <lineage>
        <taxon>unclassified sequences</taxon>
        <taxon>metagenomes</taxon>
        <taxon>ecological metagenomes</taxon>
    </lineage>
</organism>
<evidence type="ECO:0000256" key="1">
    <source>
        <dbReference type="ARBA" id="ARBA00004127"/>
    </source>
</evidence>
<feature type="transmembrane region" description="Helical" evidence="7">
    <location>
        <begin position="400"/>
        <end position="421"/>
    </location>
</feature>
<keyword evidence="4 7" id="KW-1133">Transmembrane helix</keyword>
<name>A0A3B0VDK9_9ZZZZ</name>
<dbReference type="InterPro" id="IPR011701">
    <property type="entry name" value="MFS"/>
</dbReference>
<feature type="transmembrane region" description="Helical" evidence="7">
    <location>
        <begin position="142"/>
        <end position="168"/>
    </location>
</feature>
<dbReference type="EMBL" id="UOEU01000015">
    <property type="protein sequence ID" value="VAW29924.1"/>
    <property type="molecule type" value="Genomic_DNA"/>
</dbReference>
<sequence length="522" mass="55992">MSSTPSRTYSPKAILFVVAFGVFIAADDLTVVSTMLRQIIFDLEIPLPDGLNQAAWIVNAYLIAYVVVMPFIGRLSDILGRRAVYISSLILFLAGSIWVPLAPNYSSFIVGRVLTALGGGAMVPVAMAVIGDVYPRKKRASALGALGAIDTAGWVWGPLYGALLIRFLSWQWQFYLNIPLSLFGIAAAWWVLRDLPQPQTRERIDWLGTAVLTISLISLNVALLSSGDVQVAGGFAQLQTDTPQTNSSLLYAIAAVSFLIFLAIEHYLGKQAQRTPSPLHPRTLPPPLINLTLFKRPNFTPAILINFLVGGILIIAMVNVPLLVNILEFDVQTAALTSGYLLSGMTGAMAIMAWVGGQLTERLSYRPVTAVGLAFCALGMGLMGWLWLVDTPYLNMAAHLVVLGIGFGLVIAPIGTAVINAAPENQRGVASGLVIVLRLMGMSVGLSGLTAWGLSRFQISRKLITLPDLPLSDPAYQRALADGLTKVTVSVLTETFLISAGVALLALLVAFWLQPDNGKNPA</sequence>
<keyword evidence="3 7" id="KW-0812">Transmembrane</keyword>
<feature type="transmembrane region" description="Helical" evidence="7">
    <location>
        <begin position="496"/>
        <end position="513"/>
    </location>
</feature>
<feature type="transmembrane region" description="Helical" evidence="7">
    <location>
        <begin position="109"/>
        <end position="130"/>
    </location>
</feature>
<feature type="transmembrane region" description="Helical" evidence="7">
    <location>
        <begin position="53"/>
        <end position="72"/>
    </location>
</feature>
<gene>
    <name evidence="9" type="ORF">MNBD_CHLOROFLEXI01-2164</name>
</gene>
<dbReference type="PANTHER" id="PTHR23501:SF191">
    <property type="entry name" value="VACUOLAR BASIC AMINO ACID TRANSPORTER 4"/>
    <property type="match status" value="1"/>
</dbReference>